<feature type="region of interest" description="Disordered" evidence="1">
    <location>
        <begin position="156"/>
        <end position="204"/>
    </location>
</feature>
<sequence>MRKDAAAVRKDGDAARKDGGRPALRALRAVAEFAAELESRPLLRAQEHYVSVFDTRNRRTLYLTWWTDGDTRRRGSSLATLKQRYRARGLTPPEGAELPDYLPVVLEYAALEPDDGTALLIEHRGALELIRFALADAGTPYALLLEAVCATLPGPSPASREQARAMIRRPPAAGPELVGLEAPGLLPGHPLLPSDPAPQRGRGA</sequence>
<protein>
    <submittedName>
        <fullName evidence="2">Nitrate reductase molybdenum cofactor assembly chaperone</fullName>
    </submittedName>
</protein>
<dbReference type="OrthoDB" id="4307003at2"/>
<gene>
    <name evidence="2" type="primary">narJ</name>
    <name evidence="2" type="ORF">FH608_043165</name>
</gene>
<dbReference type="Proteomes" id="UP000312512">
    <property type="component" value="Unassembled WGS sequence"/>
</dbReference>
<comment type="caution">
    <text evidence="2">The sequence shown here is derived from an EMBL/GenBank/DDBJ whole genome shotgun (WGS) entry which is preliminary data.</text>
</comment>
<dbReference type="GO" id="GO:0016530">
    <property type="term" value="F:metallochaperone activity"/>
    <property type="evidence" value="ECO:0007669"/>
    <property type="project" value="TreeGrafter"/>
</dbReference>
<dbReference type="NCBIfam" id="TIGR00684">
    <property type="entry name" value="narJ"/>
    <property type="match status" value="1"/>
</dbReference>
<dbReference type="Gene3D" id="1.10.3480.10">
    <property type="entry name" value="TorD-like"/>
    <property type="match status" value="1"/>
</dbReference>
<dbReference type="EMBL" id="VDLX02000024">
    <property type="protein sequence ID" value="KAB8188684.1"/>
    <property type="molecule type" value="Genomic_DNA"/>
</dbReference>
<keyword evidence="3" id="KW-1185">Reference proteome</keyword>
<dbReference type="InterPro" id="IPR020945">
    <property type="entry name" value="DMSO/NO3_reduct_chaperone"/>
</dbReference>
<dbReference type="PANTHER" id="PTHR43680:SF2">
    <property type="entry name" value="NITRATE REDUCTASE MOLYBDENUM COFACTOR ASSEMBLY CHAPERONE NARJ"/>
    <property type="match status" value="1"/>
</dbReference>
<dbReference type="PANTHER" id="PTHR43680">
    <property type="entry name" value="NITRATE REDUCTASE MOLYBDENUM COFACTOR ASSEMBLY CHAPERONE"/>
    <property type="match status" value="1"/>
</dbReference>
<dbReference type="GO" id="GO:0042128">
    <property type="term" value="P:nitrate assimilation"/>
    <property type="evidence" value="ECO:0007669"/>
    <property type="project" value="TreeGrafter"/>
</dbReference>
<dbReference type="SUPFAM" id="SSF89155">
    <property type="entry name" value="TorD-like"/>
    <property type="match status" value="1"/>
</dbReference>
<dbReference type="InterPro" id="IPR003765">
    <property type="entry name" value="NO3_reductase_chaperone_NarJ"/>
</dbReference>
<organism evidence="2 3">
    <name type="scientific">Nonomuraea phyllanthi</name>
    <dbReference type="NCBI Taxonomy" id="2219224"/>
    <lineage>
        <taxon>Bacteria</taxon>
        <taxon>Bacillati</taxon>
        <taxon>Actinomycetota</taxon>
        <taxon>Actinomycetes</taxon>
        <taxon>Streptosporangiales</taxon>
        <taxon>Streptosporangiaceae</taxon>
        <taxon>Nonomuraea</taxon>
    </lineage>
</organism>
<evidence type="ECO:0000313" key="3">
    <source>
        <dbReference type="Proteomes" id="UP000312512"/>
    </source>
</evidence>
<evidence type="ECO:0000256" key="1">
    <source>
        <dbReference type="SAM" id="MobiDB-lite"/>
    </source>
</evidence>
<proteinExistence type="predicted"/>
<dbReference type="InterPro" id="IPR036411">
    <property type="entry name" value="TorD-like_sf"/>
</dbReference>
<dbReference type="GO" id="GO:0051131">
    <property type="term" value="P:chaperone-mediated protein complex assembly"/>
    <property type="evidence" value="ECO:0007669"/>
    <property type="project" value="InterPro"/>
</dbReference>
<accession>A0A5C4VGI3</accession>
<name>A0A5C4VGI3_9ACTN</name>
<feature type="compositionally biased region" description="Low complexity" evidence="1">
    <location>
        <begin position="179"/>
        <end position="194"/>
    </location>
</feature>
<evidence type="ECO:0000313" key="2">
    <source>
        <dbReference type="EMBL" id="KAB8188684.1"/>
    </source>
</evidence>
<reference evidence="2 3" key="1">
    <citation type="submission" date="2019-10" db="EMBL/GenBank/DDBJ databases">
        <title>Nonomuraea sp. nov., isolated from Phyllanthus amarus.</title>
        <authorList>
            <person name="Klykleung N."/>
            <person name="Tanasupawat S."/>
        </authorList>
    </citation>
    <scope>NUCLEOTIDE SEQUENCE [LARGE SCALE GENOMIC DNA]</scope>
    <source>
        <strain evidence="2 3">PA1-10</strain>
    </source>
</reference>
<dbReference type="AlphaFoldDB" id="A0A5C4VGI3"/>
<dbReference type="Pfam" id="PF02613">
    <property type="entry name" value="Nitrate_red_del"/>
    <property type="match status" value="1"/>
</dbReference>
<dbReference type="GO" id="GO:0051082">
    <property type="term" value="F:unfolded protein binding"/>
    <property type="evidence" value="ECO:0007669"/>
    <property type="project" value="InterPro"/>
</dbReference>